<evidence type="ECO:0000313" key="1">
    <source>
        <dbReference type="EMBL" id="MCO5726048.1"/>
    </source>
</evidence>
<gene>
    <name evidence="1" type="ORF">NG653_14385</name>
</gene>
<keyword evidence="2" id="KW-1185">Reference proteome</keyword>
<dbReference type="EMBL" id="JAMXIB010000020">
    <property type="protein sequence ID" value="MCO5726048.1"/>
    <property type="molecule type" value="Genomic_DNA"/>
</dbReference>
<comment type="caution">
    <text evidence="1">The sequence shown here is derived from an EMBL/GenBank/DDBJ whole genome shotgun (WGS) entry which is preliminary data.</text>
</comment>
<dbReference type="RefSeq" id="WP_252742420.1">
    <property type="nucleotide sequence ID" value="NZ_JAMXIB010000020.1"/>
</dbReference>
<accession>A0ABT1B182</accession>
<sequence>MIDYLPAFGASVIPEDPVLQTQTLPWRSQGGFVFPVHAFEQARCVPRNTTLPSKAIHFSIGQLRLLKPG</sequence>
<proteinExistence type="predicted"/>
<protein>
    <submittedName>
        <fullName evidence="1">Uncharacterized protein</fullName>
    </submittedName>
</protein>
<feature type="non-terminal residue" evidence="1">
    <location>
        <position position="69"/>
    </location>
</feature>
<name>A0ABT1B182_9FLAO</name>
<organism evidence="1 2">
    <name type="scientific">Robiginitalea marina</name>
    <dbReference type="NCBI Taxonomy" id="2954105"/>
    <lineage>
        <taxon>Bacteria</taxon>
        <taxon>Pseudomonadati</taxon>
        <taxon>Bacteroidota</taxon>
        <taxon>Flavobacteriia</taxon>
        <taxon>Flavobacteriales</taxon>
        <taxon>Flavobacteriaceae</taxon>
        <taxon>Robiginitalea</taxon>
    </lineage>
</organism>
<dbReference type="Proteomes" id="UP001206312">
    <property type="component" value="Unassembled WGS sequence"/>
</dbReference>
<evidence type="ECO:0000313" key="2">
    <source>
        <dbReference type="Proteomes" id="UP001206312"/>
    </source>
</evidence>
<reference evidence="1 2" key="1">
    <citation type="submission" date="2022-06" db="EMBL/GenBank/DDBJ databases">
        <authorList>
            <person name="Xuan X."/>
        </authorList>
    </citation>
    <scope>NUCLEOTIDE SEQUENCE [LARGE SCALE GENOMIC DNA]</scope>
    <source>
        <strain evidence="1 2">2V75</strain>
    </source>
</reference>